<dbReference type="InterPro" id="IPR013780">
    <property type="entry name" value="Glyco_hydro_b"/>
</dbReference>
<organism evidence="1">
    <name type="scientific">bioreactor metagenome</name>
    <dbReference type="NCBI Taxonomy" id="1076179"/>
    <lineage>
        <taxon>unclassified sequences</taxon>
        <taxon>metagenomes</taxon>
        <taxon>ecological metagenomes</taxon>
    </lineage>
</organism>
<dbReference type="EMBL" id="VSSQ01032687">
    <property type="protein sequence ID" value="MPM84030.1"/>
    <property type="molecule type" value="Genomic_DNA"/>
</dbReference>
<proteinExistence type="predicted"/>
<evidence type="ECO:0000313" key="1">
    <source>
        <dbReference type="EMBL" id="MPM84030.1"/>
    </source>
</evidence>
<accession>A0A645D3G1</accession>
<protein>
    <submittedName>
        <fullName evidence="1">Uncharacterized protein</fullName>
    </submittedName>
</protein>
<reference evidence="1" key="1">
    <citation type="submission" date="2019-08" db="EMBL/GenBank/DDBJ databases">
        <authorList>
            <person name="Kucharzyk K."/>
            <person name="Murdoch R.W."/>
            <person name="Higgins S."/>
            <person name="Loffler F."/>
        </authorList>
    </citation>
    <scope>NUCLEOTIDE SEQUENCE</scope>
</reference>
<dbReference type="AlphaFoldDB" id="A0A645D3G1"/>
<sequence>MFDAEGEPRKTWAFADVFGFSPKITPLKQLTALEDASGTRLTLQKPVNYFPLQGRFRPESALYIIFNQQRLPCWIEQPYGKGKMIYQPLELAGALYAPEVSPGKKWQFERDDALAELLHRELRRMLGGAALWQTDAPEKVYATLYREPDRLLVHFLNATGVSIRKGEVMTDRAPEVAYPALAQDISFPLKPDFPVRQVYAVSPDFAGRKELSFAVTPGGECQVALPKAMLNVYTIVILDRRAP</sequence>
<gene>
    <name evidence="1" type="ORF">SDC9_131100</name>
</gene>
<comment type="caution">
    <text evidence="1">The sequence shown here is derived from an EMBL/GenBank/DDBJ whole genome shotgun (WGS) entry which is preliminary data.</text>
</comment>
<name>A0A645D3G1_9ZZZZ</name>
<dbReference type="Gene3D" id="2.60.40.1180">
    <property type="entry name" value="Golgi alpha-mannosidase II"/>
    <property type="match status" value="1"/>
</dbReference>